<proteinExistence type="predicted"/>
<organism evidence="1 2">
    <name type="scientific">Nelumbo nucifera</name>
    <name type="common">Sacred lotus</name>
    <dbReference type="NCBI Taxonomy" id="4432"/>
    <lineage>
        <taxon>Eukaryota</taxon>
        <taxon>Viridiplantae</taxon>
        <taxon>Streptophyta</taxon>
        <taxon>Embryophyta</taxon>
        <taxon>Tracheophyta</taxon>
        <taxon>Spermatophyta</taxon>
        <taxon>Magnoliopsida</taxon>
        <taxon>Proteales</taxon>
        <taxon>Nelumbonaceae</taxon>
        <taxon>Nelumbo</taxon>
    </lineage>
</organism>
<evidence type="ECO:0000313" key="1">
    <source>
        <dbReference type="EMBL" id="DAD38940.1"/>
    </source>
</evidence>
<comment type="caution">
    <text evidence="1">The sequence shown here is derived from an EMBL/GenBank/DDBJ whole genome shotgun (WGS) entry which is preliminary data.</text>
</comment>
<reference evidence="1 2" key="1">
    <citation type="journal article" date="2020" name="Mol. Biol. Evol.">
        <title>Distinct Expression and Methylation Patterns for Genes with Different Fates following a Single Whole-Genome Duplication in Flowering Plants.</title>
        <authorList>
            <person name="Shi T."/>
            <person name="Rahmani R.S."/>
            <person name="Gugger P.F."/>
            <person name="Wang M."/>
            <person name="Li H."/>
            <person name="Zhang Y."/>
            <person name="Li Z."/>
            <person name="Wang Q."/>
            <person name="Van de Peer Y."/>
            <person name="Marchal K."/>
            <person name="Chen J."/>
        </authorList>
    </citation>
    <scope>NUCLEOTIDE SEQUENCE [LARGE SCALE GENOMIC DNA]</scope>
    <source>
        <tissue evidence="1">Leaf</tissue>
    </source>
</reference>
<sequence length="34" mass="3697">MVISCSHGAPNNQKQSPFSSFMFAEEMVLTIAPP</sequence>
<dbReference type="Proteomes" id="UP000607653">
    <property type="component" value="Unassembled WGS sequence"/>
</dbReference>
<evidence type="ECO:0000313" key="2">
    <source>
        <dbReference type="Proteomes" id="UP000607653"/>
    </source>
</evidence>
<name>A0A822Z2M5_NELNU</name>
<protein>
    <submittedName>
        <fullName evidence="1">Uncharacterized protein</fullName>
    </submittedName>
</protein>
<gene>
    <name evidence="1" type="ORF">HUJ06_013262</name>
</gene>
<dbReference type="AlphaFoldDB" id="A0A822Z2M5"/>
<accession>A0A822Z2M5</accession>
<keyword evidence="2" id="KW-1185">Reference proteome</keyword>
<dbReference type="EMBL" id="DUZY01000005">
    <property type="protein sequence ID" value="DAD38940.1"/>
    <property type="molecule type" value="Genomic_DNA"/>
</dbReference>